<dbReference type="Proteomes" id="UP001153076">
    <property type="component" value="Unassembled WGS sequence"/>
</dbReference>
<evidence type="ECO:0000256" key="5">
    <source>
        <dbReference type="SAM" id="Coils"/>
    </source>
</evidence>
<dbReference type="GO" id="GO:0005634">
    <property type="term" value="C:nucleus"/>
    <property type="evidence" value="ECO:0007669"/>
    <property type="project" value="UniProtKB-SubCell"/>
</dbReference>
<protein>
    <recommendedName>
        <fullName evidence="7">BHLH domain-containing protein</fullName>
    </recommendedName>
</protein>
<dbReference type="Pfam" id="PF00010">
    <property type="entry name" value="HLH"/>
    <property type="match status" value="1"/>
</dbReference>
<keyword evidence="9" id="KW-1185">Reference proteome</keyword>
<dbReference type="EMBL" id="JAKOGI010000275">
    <property type="protein sequence ID" value="KAJ8437871.1"/>
    <property type="molecule type" value="Genomic_DNA"/>
</dbReference>
<reference evidence="8" key="1">
    <citation type="submission" date="2022-04" db="EMBL/GenBank/DDBJ databases">
        <title>Carnegiea gigantea Genome sequencing and assembly v2.</title>
        <authorList>
            <person name="Copetti D."/>
            <person name="Sanderson M.J."/>
            <person name="Burquez A."/>
            <person name="Wojciechowski M.F."/>
        </authorList>
    </citation>
    <scope>NUCLEOTIDE SEQUENCE</scope>
    <source>
        <strain evidence="8">SGP5-SGP5p</strain>
        <tissue evidence="8">Aerial part</tissue>
    </source>
</reference>
<feature type="coiled-coil region" evidence="5">
    <location>
        <begin position="74"/>
        <end position="108"/>
    </location>
</feature>
<comment type="caution">
    <text evidence="8">The sequence shown here is derived from an EMBL/GenBank/DDBJ whole genome shotgun (WGS) entry which is preliminary data.</text>
</comment>
<evidence type="ECO:0000259" key="7">
    <source>
        <dbReference type="PROSITE" id="PS50888"/>
    </source>
</evidence>
<dbReference type="Gene3D" id="4.10.280.10">
    <property type="entry name" value="Helix-loop-helix DNA-binding domain"/>
    <property type="match status" value="1"/>
</dbReference>
<accession>A0A9Q1K7P3</accession>
<dbReference type="GO" id="GO:0003700">
    <property type="term" value="F:DNA-binding transcription factor activity"/>
    <property type="evidence" value="ECO:0007669"/>
    <property type="project" value="TreeGrafter"/>
</dbReference>
<keyword evidence="4" id="KW-0539">Nucleus</keyword>
<evidence type="ECO:0000313" key="9">
    <source>
        <dbReference type="Proteomes" id="UP001153076"/>
    </source>
</evidence>
<dbReference type="PANTHER" id="PTHR31945">
    <property type="entry name" value="TRANSCRIPTION FACTOR SCREAM2-RELATED"/>
    <property type="match status" value="1"/>
</dbReference>
<feature type="domain" description="BHLH" evidence="7">
    <location>
        <begin position="41"/>
        <end position="108"/>
    </location>
</feature>
<keyword evidence="3" id="KW-0804">Transcription</keyword>
<dbReference type="GO" id="GO:0043565">
    <property type="term" value="F:sequence-specific DNA binding"/>
    <property type="evidence" value="ECO:0007669"/>
    <property type="project" value="TreeGrafter"/>
</dbReference>
<name>A0A9Q1K7P3_9CARY</name>
<dbReference type="SMART" id="SM00353">
    <property type="entry name" value="HLH"/>
    <property type="match status" value="1"/>
</dbReference>
<keyword evidence="5" id="KW-0175">Coiled coil</keyword>
<evidence type="ECO:0000256" key="2">
    <source>
        <dbReference type="ARBA" id="ARBA00023015"/>
    </source>
</evidence>
<dbReference type="InterPro" id="IPR036638">
    <property type="entry name" value="HLH_DNA-bd_sf"/>
</dbReference>
<evidence type="ECO:0000313" key="8">
    <source>
        <dbReference type="EMBL" id="KAJ8437871.1"/>
    </source>
</evidence>
<sequence length="223" mass="25668">MDQYAYNSDLDELSMEEEEPSRGGVLRKRKKSNTTCNDDSRFKSKNLTAERRRRAKLNDRLLQLRTLMTKANIIKDAITYIEELKTRVEELSEELLELEETHHHVKEEFIKPIRDDDQKNAAQEMKNWGVEPEVKVIPIDDDKVWMKVVYPKRLGGLTKLVEGVTNLGFEFNDTNLTTSKGAAILTSCLEVTISKQLGFGTYNGRLDIEETKELLQNITSSMI</sequence>
<gene>
    <name evidence="8" type="ORF">Cgig2_031387</name>
</gene>
<dbReference type="GO" id="GO:0046983">
    <property type="term" value="F:protein dimerization activity"/>
    <property type="evidence" value="ECO:0007669"/>
    <property type="project" value="InterPro"/>
</dbReference>
<dbReference type="InterPro" id="IPR051358">
    <property type="entry name" value="TF_AMS/ICE1/BHLH6-like"/>
</dbReference>
<evidence type="ECO:0000256" key="6">
    <source>
        <dbReference type="SAM" id="MobiDB-lite"/>
    </source>
</evidence>
<dbReference type="AlphaFoldDB" id="A0A9Q1K7P3"/>
<evidence type="ECO:0000256" key="3">
    <source>
        <dbReference type="ARBA" id="ARBA00023163"/>
    </source>
</evidence>
<proteinExistence type="predicted"/>
<feature type="compositionally biased region" description="Acidic residues" evidence="6">
    <location>
        <begin position="9"/>
        <end position="19"/>
    </location>
</feature>
<dbReference type="PANTHER" id="PTHR31945:SF20">
    <property type="entry name" value="TRANSCRIPTION FACTOR DYT1"/>
    <property type="match status" value="1"/>
</dbReference>
<evidence type="ECO:0000256" key="4">
    <source>
        <dbReference type="ARBA" id="ARBA00023242"/>
    </source>
</evidence>
<comment type="subcellular location">
    <subcellularLocation>
        <location evidence="1">Nucleus</location>
    </subcellularLocation>
</comment>
<dbReference type="PROSITE" id="PS50888">
    <property type="entry name" value="BHLH"/>
    <property type="match status" value="1"/>
</dbReference>
<dbReference type="OrthoDB" id="690068at2759"/>
<dbReference type="SUPFAM" id="SSF47459">
    <property type="entry name" value="HLH, helix-loop-helix DNA-binding domain"/>
    <property type="match status" value="1"/>
</dbReference>
<organism evidence="8 9">
    <name type="scientific">Carnegiea gigantea</name>
    <dbReference type="NCBI Taxonomy" id="171969"/>
    <lineage>
        <taxon>Eukaryota</taxon>
        <taxon>Viridiplantae</taxon>
        <taxon>Streptophyta</taxon>
        <taxon>Embryophyta</taxon>
        <taxon>Tracheophyta</taxon>
        <taxon>Spermatophyta</taxon>
        <taxon>Magnoliopsida</taxon>
        <taxon>eudicotyledons</taxon>
        <taxon>Gunneridae</taxon>
        <taxon>Pentapetalae</taxon>
        <taxon>Caryophyllales</taxon>
        <taxon>Cactineae</taxon>
        <taxon>Cactaceae</taxon>
        <taxon>Cactoideae</taxon>
        <taxon>Echinocereeae</taxon>
        <taxon>Carnegiea</taxon>
    </lineage>
</organism>
<dbReference type="InterPro" id="IPR011598">
    <property type="entry name" value="bHLH_dom"/>
</dbReference>
<keyword evidence="2" id="KW-0805">Transcription regulation</keyword>
<feature type="region of interest" description="Disordered" evidence="6">
    <location>
        <begin position="1"/>
        <end position="41"/>
    </location>
</feature>
<evidence type="ECO:0000256" key="1">
    <source>
        <dbReference type="ARBA" id="ARBA00004123"/>
    </source>
</evidence>